<dbReference type="NCBIfam" id="TIGR01549">
    <property type="entry name" value="HAD-SF-IA-v1"/>
    <property type="match status" value="1"/>
</dbReference>
<dbReference type="SFLD" id="SFLDG01129">
    <property type="entry name" value="C1.5:_HAD__Beta-PGM__Phosphata"/>
    <property type="match status" value="1"/>
</dbReference>
<dbReference type="InterPro" id="IPR006439">
    <property type="entry name" value="HAD-SF_hydro_IA"/>
</dbReference>
<dbReference type="InterPro" id="IPR023214">
    <property type="entry name" value="HAD_sf"/>
</dbReference>
<keyword evidence="1" id="KW-0378">Hydrolase</keyword>
<dbReference type="Pfam" id="PF00702">
    <property type="entry name" value="Hydrolase"/>
    <property type="match status" value="1"/>
</dbReference>
<organism evidence="1 2">
    <name type="scientific">Sphingomonas melonis</name>
    <dbReference type="NCBI Taxonomy" id="152682"/>
    <lineage>
        <taxon>Bacteria</taxon>
        <taxon>Pseudomonadati</taxon>
        <taxon>Pseudomonadota</taxon>
        <taxon>Alphaproteobacteria</taxon>
        <taxon>Sphingomonadales</taxon>
        <taxon>Sphingomonadaceae</taxon>
        <taxon>Sphingomonas</taxon>
    </lineage>
</organism>
<keyword evidence="2" id="KW-1185">Reference proteome</keyword>
<accession>A0A7Y9FJM1</accession>
<dbReference type="SUPFAM" id="SSF56784">
    <property type="entry name" value="HAD-like"/>
    <property type="match status" value="1"/>
</dbReference>
<protein>
    <submittedName>
        <fullName evidence="1">2-haloacid dehalogenase</fullName>
        <ecNumber evidence="1">3.8.1.2</ecNumber>
    </submittedName>
</protein>
<reference evidence="1 2" key="1">
    <citation type="submission" date="2020-08" db="EMBL/GenBank/DDBJ databases">
        <title>The Agave Microbiome: Exploring the role of microbial communities in plant adaptations to desert environments.</title>
        <authorList>
            <person name="Partida-Martinez L.P."/>
        </authorList>
    </citation>
    <scope>NUCLEOTIDE SEQUENCE [LARGE SCALE GENOMIC DNA]</scope>
    <source>
        <strain evidence="1 2">AS2.3</strain>
    </source>
</reference>
<dbReference type="PRINTS" id="PR00413">
    <property type="entry name" value="HADHALOGNASE"/>
</dbReference>
<dbReference type="PANTHER" id="PTHR43611">
    <property type="entry name" value="ALPHA-D-GLUCOSE 1-PHOSPHATE PHOSPHATASE"/>
    <property type="match status" value="1"/>
</dbReference>
<evidence type="ECO:0000313" key="2">
    <source>
        <dbReference type="Proteomes" id="UP000517753"/>
    </source>
</evidence>
<dbReference type="Proteomes" id="UP000517753">
    <property type="component" value="Unassembled WGS sequence"/>
</dbReference>
<proteinExistence type="predicted"/>
<sequence>MTTTAPTAVIFDVGRVLYDWDPRILYRRLIDDDRALDAFLRDVVTHEWHFQHDAGRDFAETSAELAALYPDHATLIALWGPRFLESIGAPIAGMPALVDELEAADVPLFAITNFSHEFWPPFRAREAAMFDRFRDIVVSGVEKMVKPDPAIYRLALDRFGLEAARTVFIDDNAANIEGARSVGLIGLHFTDEPTLRRELVELGLLAG</sequence>
<dbReference type="EMBL" id="JACCBY010000001">
    <property type="protein sequence ID" value="NYD88539.1"/>
    <property type="molecule type" value="Genomic_DNA"/>
</dbReference>
<dbReference type="PANTHER" id="PTHR43611:SF3">
    <property type="entry name" value="FLAVIN MONONUCLEOTIDE HYDROLASE 1, CHLOROPLATIC"/>
    <property type="match status" value="1"/>
</dbReference>
<gene>
    <name evidence="1" type="ORF">HD841_000308</name>
</gene>
<dbReference type="NCBIfam" id="TIGR01509">
    <property type="entry name" value="HAD-SF-IA-v3"/>
    <property type="match status" value="1"/>
</dbReference>
<dbReference type="SFLD" id="SFLDS00003">
    <property type="entry name" value="Haloacid_Dehalogenase"/>
    <property type="match status" value="1"/>
</dbReference>
<dbReference type="Gene3D" id="3.40.50.1000">
    <property type="entry name" value="HAD superfamily/HAD-like"/>
    <property type="match status" value="1"/>
</dbReference>
<evidence type="ECO:0000313" key="1">
    <source>
        <dbReference type="EMBL" id="NYD88539.1"/>
    </source>
</evidence>
<dbReference type="GO" id="GO:0018784">
    <property type="term" value="F:(S)-2-haloacid dehalogenase activity"/>
    <property type="evidence" value="ECO:0007669"/>
    <property type="project" value="UniProtKB-EC"/>
</dbReference>
<dbReference type="AlphaFoldDB" id="A0A7Y9FJM1"/>
<comment type="caution">
    <text evidence="1">The sequence shown here is derived from an EMBL/GenBank/DDBJ whole genome shotgun (WGS) entry which is preliminary data.</text>
</comment>
<dbReference type="CDD" id="cd02603">
    <property type="entry name" value="HAD_sEH-N_like"/>
    <property type="match status" value="1"/>
</dbReference>
<dbReference type="EC" id="3.8.1.2" evidence="1"/>
<dbReference type="InterPro" id="IPR036412">
    <property type="entry name" value="HAD-like_sf"/>
</dbReference>
<dbReference type="RefSeq" id="WP_179507123.1">
    <property type="nucleotide sequence ID" value="NZ_JACCBY010000001.1"/>
</dbReference>
<name>A0A7Y9FJM1_9SPHN</name>